<gene>
    <name evidence="8" type="ORF">AAHA92_05986</name>
</gene>
<dbReference type="InterPro" id="IPR041373">
    <property type="entry name" value="RT_RNaseH"/>
</dbReference>
<dbReference type="SUPFAM" id="SSF53098">
    <property type="entry name" value="Ribonuclease H-like"/>
    <property type="match status" value="1"/>
</dbReference>
<dbReference type="AlphaFoldDB" id="A0ABD1I7R2"/>
<dbReference type="Gene3D" id="3.30.70.270">
    <property type="match status" value="2"/>
</dbReference>
<keyword evidence="2" id="KW-0548">Nucleotidyltransferase</keyword>
<sequence length="464" mass="54748">MNDFTVYGDTFEKCLHNLDLVLERCRKKNLVLNFEKCHFMVTEGIVLGHVVSERGIEVDQAKVEVNSRLPYPTNQKEIRGFLGHAGFYRRFIKDFAKIAQPWTRLLQNEFEFDFDEKCKEAFQLLKERLISALIIHSPNWNYPFEVMCDASDYAVGAVLGQKIDGKSYVIFYASKTLNQAQKNYDITEKEMLAVVYSFEKFRPYLLGSKVNVFTDHAAIKYLLVKKESEPRLIRWVLLLQEFDWKVQDKKGTENRVADHLSRILQEDDDETVPDMFPEEHLYYVMMPAHLINWKRVSSLTELKSSRDATRAEKLKLKSEAKYYFWDNPYLWKVGADQVIRWCIPEWEQKDANGQVDVSNREVKSILEKTVNPSRKDWSKRLDDALWAYRTAYKTPIGMSPYHIFFGKMCHLPVEIEHQAYWAVQLMNMDAKACEEGRKLQLQELEELRLEAYDSAMWYKERTKL</sequence>
<keyword evidence="1" id="KW-0808">Transferase</keyword>
<dbReference type="PANTHER" id="PTHR34072:SF57">
    <property type="entry name" value="RNA-DIRECTED DNA POLYMERASE"/>
    <property type="match status" value="1"/>
</dbReference>
<evidence type="ECO:0000256" key="5">
    <source>
        <dbReference type="ARBA" id="ARBA00022801"/>
    </source>
</evidence>
<dbReference type="CDD" id="cd09274">
    <property type="entry name" value="RNase_HI_RT_Ty3"/>
    <property type="match status" value="1"/>
</dbReference>
<organism evidence="8 9">
    <name type="scientific">Salvia divinorum</name>
    <name type="common">Maria pastora</name>
    <name type="synonym">Diviner's sage</name>
    <dbReference type="NCBI Taxonomy" id="28513"/>
    <lineage>
        <taxon>Eukaryota</taxon>
        <taxon>Viridiplantae</taxon>
        <taxon>Streptophyta</taxon>
        <taxon>Embryophyta</taxon>
        <taxon>Tracheophyta</taxon>
        <taxon>Spermatophyta</taxon>
        <taxon>Magnoliopsida</taxon>
        <taxon>eudicotyledons</taxon>
        <taxon>Gunneridae</taxon>
        <taxon>Pentapetalae</taxon>
        <taxon>asterids</taxon>
        <taxon>lamiids</taxon>
        <taxon>Lamiales</taxon>
        <taxon>Lamiaceae</taxon>
        <taxon>Nepetoideae</taxon>
        <taxon>Mentheae</taxon>
        <taxon>Salviinae</taxon>
        <taxon>Salvia</taxon>
        <taxon>Salvia subgen. Calosphace</taxon>
    </lineage>
</organism>
<dbReference type="Pfam" id="PF17917">
    <property type="entry name" value="RT_RNaseH"/>
    <property type="match status" value="1"/>
</dbReference>
<accession>A0ABD1I7R2</accession>
<evidence type="ECO:0000259" key="7">
    <source>
        <dbReference type="Pfam" id="PF17917"/>
    </source>
</evidence>
<dbReference type="GO" id="GO:0016787">
    <property type="term" value="F:hydrolase activity"/>
    <property type="evidence" value="ECO:0007669"/>
    <property type="project" value="UniProtKB-KW"/>
</dbReference>
<name>A0ABD1I7R2_SALDI</name>
<proteinExistence type="predicted"/>
<reference evidence="8 9" key="1">
    <citation type="submission" date="2024-06" db="EMBL/GenBank/DDBJ databases">
        <title>A chromosome level genome sequence of Diviner's sage (Salvia divinorum).</title>
        <authorList>
            <person name="Ford S.A."/>
            <person name="Ro D.-K."/>
            <person name="Ness R.W."/>
            <person name="Phillips M.A."/>
        </authorList>
    </citation>
    <scope>NUCLEOTIDE SEQUENCE [LARGE SCALE GENOMIC DNA]</scope>
    <source>
        <strain evidence="8">SAF-2024a</strain>
        <tissue evidence="8">Leaf</tissue>
    </source>
</reference>
<dbReference type="InterPro" id="IPR036397">
    <property type="entry name" value="RNaseH_sf"/>
</dbReference>
<dbReference type="InterPro" id="IPR043502">
    <property type="entry name" value="DNA/RNA_pol_sf"/>
</dbReference>
<feature type="domain" description="Reverse transcriptase RNase H-like" evidence="7">
    <location>
        <begin position="141"/>
        <end position="242"/>
    </location>
</feature>
<keyword evidence="6" id="KW-0695">RNA-directed DNA polymerase</keyword>
<dbReference type="FunFam" id="3.10.20.370:FF:000001">
    <property type="entry name" value="Retrovirus-related Pol polyprotein from transposon 17.6-like protein"/>
    <property type="match status" value="1"/>
</dbReference>
<keyword evidence="9" id="KW-1185">Reference proteome</keyword>
<dbReference type="SUPFAM" id="SSF56672">
    <property type="entry name" value="DNA/RNA polymerases"/>
    <property type="match status" value="1"/>
</dbReference>
<evidence type="ECO:0000313" key="8">
    <source>
        <dbReference type="EMBL" id="KAL1563528.1"/>
    </source>
</evidence>
<dbReference type="GO" id="GO:0004519">
    <property type="term" value="F:endonuclease activity"/>
    <property type="evidence" value="ECO:0007669"/>
    <property type="project" value="UniProtKB-KW"/>
</dbReference>
<dbReference type="InterPro" id="IPR012337">
    <property type="entry name" value="RNaseH-like_sf"/>
</dbReference>
<dbReference type="FunFam" id="3.30.70.270:FF:000020">
    <property type="entry name" value="Transposon Tf2-6 polyprotein-like Protein"/>
    <property type="match status" value="1"/>
</dbReference>
<evidence type="ECO:0000256" key="3">
    <source>
        <dbReference type="ARBA" id="ARBA00022722"/>
    </source>
</evidence>
<comment type="caution">
    <text evidence="8">The sequence shown here is derived from an EMBL/GenBank/DDBJ whole genome shotgun (WGS) entry which is preliminary data.</text>
</comment>
<keyword evidence="4" id="KW-0255">Endonuclease</keyword>
<keyword evidence="3" id="KW-0540">Nuclease</keyword>
<dbReference type="PANTHER" id="PTHR34072">
    <property type="entry name" value="ENZYMATIC POLYPROTEIN-RELATED"/>
    <property type="match status" value="1"/>
</dbReference>
<evidence type="ECO:0000256" key="1">
    <source>
        <dbReference type="ARBA" id="ARBA00022679"/>
    </source>
</evidence>
<evidence type="ECO:0000256" key="2">
    <source>
        <dbReference type="ARBA" id="ARBA00022695"/>
    </source>
</evidence>
<dbReference type="GO" id="GO:0003964">
    <property type="term" value="F:RNA-directed DNA polymerase activity"/>
    <property type="evidence" value="ECO:0007669"/>
    <property type="project" value="UniProtKB-KW"/>
</dbReference>
<keyword evidence="5" id="KW-0378">Hydrolase</keyword>
<dbReference type="Proteomes" id="UP001567538">
    <property type="component" value="Unassembled WGS sequence"/>
</dbReference>
<evidence type="ECO:0000256" key="6">
    <source>
        <dbReference type="ARBA" id="ARBA00022918"/>
    </source>
</evidence>
<dbReference type="InterPro" id="IPR043128">
    <property type="entry name" value="Rev_trsase/Diguanyl_cyclase"/>
</dbReference>
<dbReference type="Gene3D" id="3.30.420.10">
    <property type="entry name" value="Ribonuclease H-like superfamily/Ribonuclease H"/>
    <property type="match status" value="1"/>
</dbReference>
<evidence type="ECO:0000256" key="4">
    <source>
        <dbReference type="ARBA" id="ARBA00022759"/>
    </source>
</evidence>
<dbReference type="EMBL" id="JBEAFC010000003">
    <property type="protein sequence ID" value="KAL1563528.1"/>
    <property type="molecule type" value="Genomic_DNA"/>
</dbReference>
<evidence type="ECO:0000313" key="9">
    <source>
        <dbReference type="Proteomes" id="UP001567538"/>
    </source>
</evidence>
<protein>
    <recommendedName>
        <fullName evidence="7">Reverse transcriptase RNase H-like domain-containing protein</fullName>
    </recommendedName>
</protein>